<proteinExistence type="predicted"/>
<evidence type="ECO:0000259" key="6">
    <source>
        <dbReference type="PROSITE" id="PS50850"/>
    </source>
</evidence>
<feature type="transmembrane region" description="Helical" evidence="5">
    <location>
        <begin position="165"/>
        <end position="183"/>
    </location>
</feature>
<feature type="transmembrane region" description="Helical" evidence="5">
    <location>
        <begin position="424"/>
        <end position="447"/>
    </location>
</feature>
<feature type="compositionally biased region" description="Basic and acidic residues" evidence="4">
    <location>
        <begin position="58"/>
        <end position="68"/>
    </location>
</feature>
<evidence type="ECO:0000313" key="7">
    <source>
        <dbReference type="EMBL" id="CAJ93750.1"/>
    </source>
</evidence>
<keyword evidence="3 5" id="KW-0472">Membrane</keyword>
<keyword evidence="8" id="KW-1185">Reference proteome</keyword>
<dbReference type="InterPro" id="IPR050327">
    <property type="entry name" value="Proton-linked_MCT"/>
</dbReference>
<feature type="transmembrane region" description="Helical" evidence="5">
    <location>
        <begin position="255"/>
        <end position="274"/>
    </location>
</feature>
<feature type="region of interest" description="Disordered" evidence="4">
    <location>
        <begin position="45"/>
        <end position="79"/>
    </location>
</feature>
<dbReference type="InterPro" id="IPR020846">
    <property type="entry name" value="MFS_dom"/>
</dbReference>
<feature type="transmembrane region" description="Helical" evidence="5">
    <location>
        <begin position="134"/>
        <end position="153"/>
    </location>
</feature>
<accession>Q0K8C1</accession>
<gene>
    <name evidence="7" type="ordered locus">H16_A2670</name>
</gene>
<feature type="transmembrane region" description="Helical" evidence="5">
    <location>
        <begin position="338"/>
        <end position="361"/>
    </location>
</feature>
<dbReference type="PROSITE" id="PS50850">
    <property type="entry name" value="MFS"/>
    <property type="match status" value="1"/>
</dbReference>
<dbReference type="InterPro" id="IPR011701">
    <property type="entry name" value="MFS"/>
</dbReference>
<evidence type="ECO:0000256" key="4">
    <source>
        <dbReference type="SAM" id="MobiDB-lite"/>
    </source>
</evidence>
<feature type="transmembrane region" description="Helical" evidence="5">
    <location>
        <begin position="94"/>
        <end position="114"/>
    </location>
</feature>
<dbReference type="GO" id="GO:0022857">
    <property type="term" value="F:transmembrane transporter activity"/>
    <property type="evidence" value="ECO:0007669"/>
    <property type="project" value="InterPro"/>
</dbReference>
<dbReference type="PANTHER" id="PTHR11360">
    <property type="entry name" value="MONOCARBOXYLATE TRANSPORTER"/>
    <property type="match status" value="1"/>
</dbReference>
<dbReference type="InterPro" id="IPR036259">
    <property type="entry name" value="MFS_trans_sf"/>
</dbReference>
<evidence type="ECO:0000256" key="1">
    <source>
        <dbReference type="ARBA" id="ARBA00022692"/>
    </source>
</evidence>
<feature type="domain" description="Major facilitator superfamily (MFS) profile" evidence="6">
    <location>
        <begin position="96"/>
        <end position="483"/>
    </location>
</feature>
<dbReference type="SUPFAM" id="SSF103473">
    <property type="entry name" value="MFS general substrate transporter"/>
    <property type="match status" value="1"/>
</dbReference>
<feature type="transmembrane region" description="Helical" evidence="5">
    <location>
        <begin position="223"/>
        <end position="243"/>
    </location>
</feature>
<dbReference type="AlphaFoldDB" id="Q0K8C1"/>
<protein>
    <submittedName>
        <fullName evidence="7">Putative monocarboxylate transporter</fullName>
    </submittedName>
</protein>
<keyword evidence="2 5" id="KW-1133">Transmembrane helix</keyword>
<sequence length="491" mass="51682">MEAGDGNPAKKALGLPTRAGAGFAGPPPLFARAPAARAAPYAFSRAGVNSPAPGPGKPDCRPGMDNNKHTIPVGTALTRRDCRTSSQDMQNRQLSLTTVLVCGGLLVTLSMGIRHGFGLFNLPITQAHGWNRETFAFALALQNLMWGASQPFAGALADKFGALRIMLVGVALYVAGLVVMALATSGTAFATGAGVMIGIAQSGTTYSIVYGVIGRVASPEKRVWAMGIAAAAGSFGQFLMIPVEQGLISGLGWQNALYVMALMACVMLPLALTLREPREAAHTGGHHQTIGQAVHEAFGNRNFQLLTLGYFVCGFQVVFIGVHLAPYLKDQGLTDPKVAVVALALIGLFNVFGTYTAGALGQRLPKRYLLSAIYVTRSVVIASYLLLPLTVASTWVFAAVMGFLWLSTVPLTNGIIAQVFGVKYLSMLSGVVFFSHQIGSFLGAWLGGFLYDRTGGYNTVWLIAIALGVVAALVNLPIREQALVRAQPAAA</sequence>
<evidence type="ECO:0000256" key="5">
    <source>
        <dbReference type="SAM" id="Phobius"/>
    </source>
</evidence>
<name>Q0K8C1_CUPNH</name>
<evidence type="ECO:0000313" key="8">
    <source>
        <dbReference type="Proteomes" id="UP000008210"/>
    </source>
</evidence>
<organism evidence="7 8">
    <name type="scientific">Cupriavidus necator (strain ATCC 17699 / DSM 428 / KCTC 22496 / NCIMB 10442 / H16 / Stanier 337)</name>
    <name type="common">Ralstonia eutropha</name>
    <dbReference type="NCBI Taxonomy" id="381666"/>
    <lineage>
        <taxon>Bacteria</taxon>
        <taxon>Pseudomonadati</taxon>
        <taxon>Pseudomonadota</taxon>
        <taxon>Betaproteobacteria</taxon>
        <taxon>Burkholderiales</taxon>
        <taxon>Burkholderiaceae</taxon>
        <taxon>Cupriavidus</taxon>
    </lineage>
</organism>
<keyword evidence="1 5" id="KW-0812">Transmembrane</keyword>
<feature type="transmembrane region" description="Helical" evidence="5">
    <location>
        <begin position="393"/>
        <end position="412"/>
    </location>
</feature>
<reference evidence="7 8" key="1">
    <citation type="journal article" date="2006" name="Nat. Biotechnol.">
        <title>Genome sequence of the bioplastic-producing 'Knallgas' bacterium Ralstonia eutropha H16.</title>
        <authorList>
            <person name="Pohlmann A."/>
            <person name="Fricke W.F."/>
            <person name="Reinecke F."/>
            <person name="Kusian B."/>
            <person name="Liesegang H."/>
            <person name="Cramm R."/>
            <person name="Eitinger T."/>
            <person name="Ewering C."/>
            <person name="Potter M."/>
            <person name="Schwartz E."/>
            <person name="Strittmatter A."/>
            <person name="Voss I."/>
            <person name="Gottschalk G."/>
            <person name="Steinbuechel A."/>
            <person name="Friedrich B."/>
            <person name="Bowien B."/>
        </authorList>
    </citation>
    <scope>NUCLEOTIDE SEQUENCE [LARGE SCALE GENOMIC DNA]</scope>
    <source>
        <strain evidence="8">ATCC 17699 / DSM 428 / KCTC 22496 / NCIMB 10442 / H16 / Stanier 337</strain>
    </source>
</reference>
<dbReference type="HOGENOM" id="CLU_001265_59_9_4"/>
<evidence type="ECO:0000256" key="2">
    <source>
        <dbReference type="ARBA" id="ARBA00022989"/>
    </source>
</evidence>
<feature type="transmembrane region" description="Helical" evidence="5">
    <location>
        <begin position="305"/>
        <end position="326"/>
    </location>
</feature>
<dbReference type="Gene3D" id="1.20.1250.20">
    <property type="entry name" value="MFS general substrate transporter like domains"/>
    <property type="match status" value="1"/>
</dbReference>
<dbReference type="KEGG" id="reh:H16_A2670"/>
<dbReference type="PANTHER" id="PTHR11360:SF284">
    <property type="entry name" value="EG:103B4.3 PROTEIN-RELATED"/>
    <property type="match status" value="1"/>
</dbReference>
<dbReference type="Pfam" id="PF07690">
    <property type="entry name" value="MFS_1"/>
    <property type="match status" value="1"/>
</dbReference>
<dbReference type="EMBL" id="AM260479">
    <property type="protein sequence ID" value="CAJ93750.1"/>
    <property type="molecule type" value="Genomic_DNA"/>
</dbReference>
<feature type="transmembrane region" description="Helical" evidence="5">
    <location>
        <begin position="368"/>
        <end position="387"/>
    </location>
</feature>
<dbReference type="CDD" id="cd17355">
    <property type="entry name" value="MFS_YcxA_like"/>
    <property type="match status" value="1"/>
</dbReference>
<feature type="transmembrane region" description="Helical" evidence="5">
    <location>
        <begin position="459"/>
        <end position="478"/>
    </location>
</feature>
<dbReference type="Proteomes" id="UP000008210">
    <property type="component" value="Chromosome 1"/>
</dbReference>
<evidence type="ECO:0000256" key="3">
    <source>
        <dbReference type="ARBA" id="ARBA00023136"/>
    </source>
</evidence>
<dbReference type="eggNOG" id="COG2814">
    <property type="taxonomic scope" value="Bacteria"/>
</dbReference>
<feature type="transmembrane region" description="Helical" evidence="5">
    <location>
        <begin position="189"/>
        <end position="211"/>
    </location>
</feature>
<dbReference type="STRING" id="381666.H16_A2670"/>